<sequence length="103" mass="11313">MTLPYFEVDVPIRSTAQPGLSGVHVFTGRADSRSAAVRIAHEVYDAARAAREAGLEIPHGRPDGWGACGYRPGWEPDWKAATAGRWNNPYSWVRVGDDGDFEL</sequence>
<name>A0AAJ2PRP1_9ACTN</name>
<dbReference type="Proteomes" id="UP001273589">
    <property type="component" value="Unassembled WGS sequence"/>
</dbReference>
<dbReference type="EMBL" id="JARAWN010000129">
    <property type="protein sequence ID" value="MDX3132190.1"/>
    <property type="molecule type" value="Genomic_DNA"/>
</dbReference>
<organism evidence="1 2">
    <name type="scientific">Streptomyces europaeiscabiei</name>
    <dbReference type="NCBI Taxonomy" id="146819"/>
    <lineage>
        <taxon>Bacteria</taxon>
        <taxon>Bacillati</taxon>
        <taxon>Actinomycetota</taxon>
        <taxon>Actinomycetes</taxon>
        <taxon>Kitasatosporales</taxon>
        <taxon>Streptomycetaceae</taxon>
        <taxon>Streptomyces</taxon>
    </lineage>
</organism>
<gene>
    <name evidence="1" type="ORF">PV367_20870</name>
</gene>
<accession>A0AAJ2PRP1</accession>
<protein>
    <submittedName>
        <fullName evidence="1">Uncharacterized protein</fullName>
    </submittedName>
</protein>
<reference evidence="1" key="1">
    <citation type="journal article" date="2023" name="Microb. Genom.">
        <title>Mesoterricola silvestris gen. nov., sp. nov., Mesoterricola sediminis sp. nov., Geothrix oryzae sp. nov., Geothrix edaphica sp. nov., Geothrix rubra sp. nov., and Geothrix limicola sp. nov., six novel members of Acidobacteriota isolated from soils.</title>
        <authorList>
            <person name="Weisberg A.J."/>
            <person name="Pearce E."/>
            <person name="Kramer C.G."/>
            <person name="Chang J.H."/>
            <person name="Clarke C.R."/>
        </authorList>
    </citation>
    <scope>NUCLEOTIDE SEQUENCE</scope>
    <source>
        <strain evidence="1">ND06-05F</strain>
    </source>
</reference>
<dbReference type="RefSeq" id="WP_319693233.1">
    <property type="nucleotide sequence ID" value="NZ_JARAWN010000129.1"/>
</dbReference>
<comment type="caution">
    <text evidence="1">The sequence shown here is derived from an EMBL/GenBank/DDBJ whole genome shotgun (WGS) entry which is preliminary data.</text>
</comment>
<proteinExistence type="predicted"/>
<evidence type="ECO:0000313" key="2">
    <source>
        <dbReference type="Proteomes" id="UP001273589"/>
    </source>
</evidence>
<evidence type="ECO:0000313" key="1">
    <source>
        <dbReference type="EMBL" id="MDX3132190.1"/>
    </source>
</evidence>
<dbReference type="AlphaFoldDB" id="A0AAJ2PRP1"/>